<protein>
    <submittedName>
        <fullName evidence="5">N-terminal double-transmembrane domain-containing protein</fullName>
    </submittedName>
</protein>
<evidence type="ECO:0000259" key="2">
    <source>
        <dbReference type="Pfam" id="PF07584"/>
    </source>
</evidence>
<gene>
    <name evidence="5" type="ORF">LI82_01185</name>
</gene>
<dbReference type="AlphaFoldDB" id="A0A099T481"/>
<dbReference type="OrthoDB" id="147493at2157"/>
<comment type="caution">
    <text evidence="5">The sequence shown here is derived from an EMBL/GenBank/DDBJ whole genome shotgun (WGS) entry which is preliminary data.</text>
</comment>
<dbReference type="PANTHER" id="PTHR37464">
    <property type="entry name" value="BLL2463 PROTEIN"/>
    <property type="match status" value="1"/>
</dbReference>
<evidence type="ECO:0000256" key="1">
    <source>
        <dbReference type="SAM" id="Phobius"/>
    </source>
</evidence>
<dbReference type="SUPFAM" id="SSF52317">
    <property type="entry name" value="Class I glutamine amidotransferase-like"/>
    <property type="match status" value="1"/>
</dbReference>
<evidence type="ECO:0000313" key="5">
    <source>
        <dbReference type="EMBL" id="KGK99614.1"/>
    </source>
</evidence>
<dbReference type="InterPro" id="IPR011933">
    <property type="entry name" value="Double_TM_dom"/>
</dbReference>
<feature type="domain" description="DUF7406" evidence="3">
    <location>
        <begin position="512"/>
        <end position="555"/>
    </location>
</feature>
<dbReference type="PANTHER" id="PTHR37464:SF1">
    <property type="entry name" value="BLL2463 PROTEIN"/>
    <property type="match status" value="1"/>
</dbReference>
<keyword evidence="1 5" id="KW-0812">Transmembrane</keyword>
<dbReference type="Gene3D" id="3.40.50.880">
    <property type="match status" value="1"/>
</dbReference>
<dbReference type="InterPro" id="IPR055829">
    <property type="entry name" value="DUF7406"/>
</dbReference>
<dbReference type="InterPro" id="IPR029062">
    <property type="entry name" value="Class_I_gatase-like"/>
</dbReference>
<keyword evidence="6" id="KW-1185">Reference proteome</keyword>
<evidence type="ECO:0000313" key="6">
    <source>
        <dbReference type="Proteomes" id="UP000029859"/>
    </source>
</evidence>
<proteinExistence type="predicted"/>
<dbReference type="Gene3D" id="3.40.50.410">
    <property type="entry name" value="von Willebrand factor, type A domain"/>
    <property type="match status" value="1"/>
</dbReference>
<dbReference type="EMBL" id="JRHO01000004">
    <property type="protein sequence ID" value="KGK99614.1"/>
    <property type="molecule type" value="Genomic_DNA"/>
</dbReference>
<dbReference type="SUPFAM" id="SSF53300">
    <property type="entry name" value="vWA-like"/>
    <property type="match status" value="1"/>
</dbReference>
<keyword evidence="1" id="KW-1133">Transmembrane helix</keyword>
<sequence>MPFENTLGLAALASVIPLIILYLLRPKPLQLKIPSLMFLMRAEQKKKRFASLRRLIKDPIFLAQLLVLILISVAVAAPFYTSEESLSGEHTIFVIDASASMNTDGRFDSATEIAKTYVSKKNSIILAQNIPVTVLEAAGSSATKDTLDGLSGKGTVADLSSSITNAMRMLSNEGGRIIVISDFTNWEGEDPVSAKRLAESYGMKVSFVRVGAPADNVGIIQGWLEAEENGYTYNCVVKNYNEITQNVNLEIDTPGSETKKSVTLTVSPFSTSEFKLTNLGPGVTTLRITKDDSLITDNTAYISIPSDVHNELLLVTDVKNSPASVSLSLLPNIRATQSNNVPSDLSDYKVIVIDTQQRALTVEEVTLLDSFIKDGGEVLFIASPTLDPAAANFDLLKVLPVKPIATMQSNNGETLKVVQETRLTEDVRFKDIAVYTYLNATIRSDAVSLVNTDSGIPMLAYWSVGDGTVMYLGLSDELGENAWNNFHNLPEYPVLWAKLIAWLGGAGDIGDYNIQTGAISALANEQDVSTPTGTVTTSRLLYDEVGTYEVAGKNIAVNLYDDMESDTTIDSSGVLDRATSQEGSQIVRENTYTTKNYIDIYLIIIAMLLVIVEILIIRSRGEL</sequence>
<reference evidence="5 6" key="1">
    <citation type="submission" date="2014-09" db="EMBL/GenBank/DDBJ databases">
        <title>Draft genome sequence of an obligately methylotrophic methanogen, Methanococcoides methylutens, isolated from marine sediment.</title>
        <authorList>
            <person name="Guan Y."/>
            <person name="Ngugi D.K."/>
            <person name="Blom J."/>
            <person name="Ali S."/>
            <person name="Ferry J.G."/>
            <person name="Stingl U."/>
        </authorList>
    </citation>
    <scope>NUCLEOTIDE SEQUENCE [LARGE SCALE GENOMIC DNA]</scope>
    <source>
        <strain evidence="5 6">DSM 2657</strain>
    </source>
</reference>
<feature type="transmembrane region" description="Helical" evidence="1">
    <location>
        <begin position="60"/>
        <end position="80"/>
    </location>
</feature>
<dbReference type="RefSeq" id="WP_048193136.1">
    <property type="nucleotide sequence ID" value="NZ_CAAGSM010000003.1"/>
</dbReference>
<accession>A0A099T481</accession>
<evidence type="ECO:0000259" key="4">
    <source>
        <dbReference type="Pfam" id="PF24157"/>
    </source>
</evidence>
<dbReference type="InterPro" id="IPR055831">
    <property type="entry name" value="DUF7408"/>
</dbReference>
<keyword evidence="1" id="KW-0472">Membrane</keyword>
<feature type="transmembrane region" description="Helical" evidence="1">
    <location>
        <begin position="6"/>
        <end position="24"/>
    </location>
</feature>
<dbReference type="NCBIfam" id="TIGR02226">
    <property type="entry name" value="two_anch"/>
    <property type="match status" value="1"/>
</dbReference>
<dbReference type="Pfam" id="PF07584">
    <property type="entry name" value="BatA"/>
    <property type="match status" value="1"/>
</dbReference>
<name>A0A099T481_METMT</name>
<feature type="domain" description="DUF7408" evidence="4">
    <location>
        <begin position="312"/>
        <end position="498"/>
    </location>
</feature>
<organism evidence="5 6">
    <name type="scientific">Methanococcoides methylutens</name>
    <dbReference type="NCBI Taxonomy" id="2226"/>
    <lineage>
        <taxon>Archaea</taxon>
        <taxon>Methanobacteriati</taxon>
        <taxon>Methanobacteriota</taxon>
        <taxon>Stenosarchaea group</taxon>
        <taxon>Methanomicrobia</taxon>
        <taxon>Methanosarcinales</taxon>
        <taxon>Methanosarcinaceae</taxon>
        <taxon>Methanococcoides</taxon>
    </lineage>
</organism>
<feature type="transmembrane region" description="Helical" evidence="1">
    <location>
        <begin position="600"/>
        <end position="617"/>
    </location>
</feature>
<dbReference type="Proteomes" id="UP000029859">
    <property type="component" value="Unassembled WGS sequence"/>
</dbReference>
<dbReference type="Pfam" id="PF24155">
    <property type="entry name" value="DUF7406"/>
    <property type="match status" value="1"/>
</dbReference>
<dbReference type="Pfam" id="PF24157">
    <property type="entry name" value="DUF7408"/>
    <property type="match status" value="1"/>
</dbReference>
<dbReference type="InterPro" id="IPR036465">
    <property type="entry name" value="vWFA_dom_sf"/>
</dbReference>
<evidence type="ECO:0000259" key="3">
    <source>
        <dbReference type="Pfam" id="PF24155"/>
    </source>
</evidence>
<dbReference type="InterPro" id="IPR024163">
    <property type="entry name" value="Aerotolerance_reg_N"/>
</dbReference>
<feature type="domain" description="Aerotolerance regulator N-terminal" evidence="2">
    <location>
        <begin position="1"/>
        <end position="78"/>
    </location>
</feature>